<feature type="transmembrane region" description="Helical" evidence="6">
    <location>
        <begin position="275"/>
        <end position="293"/>
    </location>
</feature>
<comment type="caution">
    <text evidence="8">The sequence shown here is derived from an EMBL/GenBank/DDBJ whole genome shotgun (WGS) entry which is preliminary data.</text>
</comment>
<evidence type="ECO:0000256" key="6">
    <source>
        <dbReference type="SAM" id="Phobius"/>
    </source>
</evidence>
<dbReference type="AlphaFoldDB" id="A0A2H9YPP0"/>
<evidence type="ECO:0000256" key="2">
    <source>
        <dbReference type="ARBA" id="ARBA00022475"/>
    </source>
</evidence>
<name>A0A2H9YPP0_9GAMM</name>
<dbReference type="Proteomes" id="UP000243446">
    <property type="component" value="Unassembled WGS sequence"/>
</dbReference>
<feature type="transmembrane region" description="Helical" evidence="6">
    <location>
        <begin position="71"/>
        <end position="91"/>
    </location>
</feature>
<proteinExistence type="predicted"/>
<evidence type="ECO:0000313" key="8">
    <source>
        <dbReference type="EMBL" id="PJO74618.1"/>
    </source>
</evidence>
<comment type="subcellular location">
    <subcellularLocation>
        <location evidence="1">Cell membrane</location>
        <topology evidence="1">Multi-pass membrane protein</topology>
    </subcellularLocation>
</comment>
<feature type="transmembrane region" description="Helical" evidence="6">
    <location>
        <begin position="190"/>
        <end position="212"/>
    </location>
</feature>
<evidence type="ECO:0000256" key="5">
    <source>
        <dbReference type="ARBA" id="ARBA00023136"/>
    </source>
</evidence>
<keyword evidence="2" id="KW-1003">Cell membrane</keyword>
<dbReference type="Pfam" id="PF00892">
    <property type="entry name" value="EamA"/>
    <property type="match status" value="2"/>
</dbReference>
<feature type="transmembrane region" description="Helical" evidence="6">
    <location>
        <begin position="103"/>
        <end position="121"/>
    </location>
</feature>
<dbReference type="RefSeq" id="WP_100535463.1">
    <property type="nucleotide sequence ID" value="NZ_CBDBYO010000035.1"/>
</dbReference>
<evidence type="ECO:0000256" key="4">
    <source>
        <dbReference type="ARBA" id="ARBA00022989"/>
    </source>
</evidence>
<dbReference type="InterPro" id="IPR000620">
    <property type="entry name" value="EamA_dom"/>
</dbReference>
<evidence type="ECO:0000313" key="9">
    <source>
        <dbReference type="Proteomes" id="UP000243446"/>
    </source>
</evidence>
<reference evidence="8 9" key="1">
    <citation type="submission" date="2017-11" db="EMBL/GenBank/DDBJ databases">
        <title>Revising the taxonomy of the Acinetobacter lwoffii group: the description of Acinetobacter pseudolwoffii sp. nov. and emended description of Acinetobacter lwoffii.</title>
        <authorList>
            <person name="Nemec A."/>
            <person name="Radolfova-Krizova L."/>
        </authorList>
    </citation>
    <scope>NUCLEOTIDE SEQUENCE [LARGE SCALE GENOMIC DNA]</scope>
    <source>
        <strain evidence="8 9">ANC 5044</strain>
    </source>
</reference>
<feature type="transmembrane region" description="Helical" evidence="6">
    <location>
        <begin position="128"/>
        <end position="147"/>
    </location>
</feature>
<feature type="transmembrane region" description="Helical" evidence="6">
    <location>
        <begin position="159"/>
        <end position="178"/>
    </location>
</feature>
<keyword evidence="5 6" id="KW-0472">Membrane</keyword>
<sequence>MTQQHKAVWWAMVLPLAAVFIWSLNMTVTRYVADYISPISISFYRWVLALLILSPFLLPKVKAAWPEIRPHLGHFAVLSALGMVLYQGLAYSSAHFTTATNMGLINAFIPIFTIIVGIFVLKIRPTQAAVLGSLLSFIGLMYVMAQGQGLRFLSVGESYIGDLLMLIAVFFYACYGVFLKKWQIQIPLLLSLYIQIFMAFLYHIPLILFLGLDSINSANAASIVYAGIFPSIAAPLFWMMAVQQLGPNRSSIFMNLMPVFTAVVAYLWLGEAWTMYHTIGGSIILLGVLWAQYPAKSQVIRK</sequence>
<feature type="domain" description="EamA" evidence="7">
    <location>
        <begin position="160"/>
        <end position="290"/>
    </location>
</feature>
<dbReference type="InterPro" id="IPR037185">
    <property type="entry name" value="EmrE-like"/>
</dbReference>
<feature type="domain" description="EamA" evidence="7">
    <location>
        <begin position="10"/>
        <end position="143"/>
    </location>
</feature>
<feature type="transmembrane region" description="Helical" evidence="6">
    <location>
        <begin position="7"/>
        <end position="24"/>
    </location>
</feature>
<feature type="transmembrane region" description="Helical" evidence="6">
    <location>
        <begin position="252"/>
        <end position="269"/>
    </location>
</feature>
<organism evidence="8 9">
    <name type="scientific">Acinetobacter pseudolwoffii</name>
    <dbReference type="NCBI Taxonomy" id="2053287"/>
    <lineage>
        <taxon>Bacteria</taxon>
        <taxon>Pseudomonadati</taxon>
        <taxon>Pseudomonadota</taxon>
        <taxon>Gammaproteobacteria</taxon>
        <taxon>Moraxellales</taxon>
        <taxon>Moraxellaceae</taxon>
        <taxon>Acinetobacter</taxon>
    </lineage>
</organism>
<feature type="transmembrane region" description="Helical" evidence="6">
    <location>
        <begin position="218"/>
        <end position="240"/>
    </location>
</feature>
<keyword evidence="4 6" id="KW-1133">Transmembrane helix</keyword>
<dbReference type="InterPro" id="IPR051258">
    <property type="entry name" value="Diverse_Substrate_Transporter"/>
</dbReference>
<dbReference type="GeneID" id="97177946"/>
<keyword evidence="3 6" id="KW-0812">Transmembrane</keyword>
<dbReference type="SUPFAM" id="SSF103481">
    <property type="entry name" value="Multidrug resistance efflux transporter EmrE"/>
    <property type="match status" value="2"/>
</dbReference>
<evidence type="ECO:0000256" key="1">
    <source>
        <dbReference type="ARBA" id="ARBA00004651"/>
    </source>
</evidence>
<protein>
    <submittedName>
        <fullName evidence="8">EamA family transporter</fullName>
    </submittedName>
</protein>
<evidence type="ECO:0000259" key="7">
    <source>
        <dbReference type="Pfam" id="PF00892"/>
    </source>
</evidence>
<accession>A0A2H9YPP0</accession>
<dbReference type="GO" id="GO:0005886">
    <property type="term" value="C:plasma membrane"/>
    <property type="evidence" value="ECO:0007669"/>
    <property type="project" value="UniProtKB-SubCell"/>
</dbReference>
<dbReference type="EMBL" id="PHRG01000008">
    <property type="protein sequence ID" value="PJO74618.1"/>
    <property type="molecule type" value="Genomic_DNA"/>
</dbReference>
<evidence type="ECO:0000256" key="3">
    <source>
        <dbReference type="ARBA" id="ARBA00022692"/>
    </source>
</evidence>
<gene>
    <name evidence="8" type="ORF">CWI32_12790</name>
</gene>
<feature type="transmembrane region" description="Helical" evidence="6">
    <location>
        <begin position="36"/>
        <end position="59"/>
    </location>
</feature>
<dbReference type="PANTHER" id="PTHR42920:SF11">
    <property type="entry name" value="INNER MEMBRANE PROTEIN YTFF"/>
    <property type="match status" value="1"/>
</dbReference>
<dbReference type="PANTHER" id="PTHR42920">
    <property type="entry name" value="OS03G0707200 PROTEIN-RELATED"/>
    <property type="match status" value="1"/>
</dbReference>